<dbReference type="SUPFAM" id="SSF57667">
    <property type="entry name" value="beta-beta-alpha zinc fingers"/>
    <property type="match status" value="1"/>
</dbReference>
<comment type="subcellular location">
    <subcellularLocation>
        <location evidence="1">Nucleus</location>
    </subcellularLocation>
</comment>
<keyword evidence="6" id="KW-0238">DNA-binding</keyword>
<dbReference type="InParanoid" id="A0A1Z5JCX2"/>
<comment type="caution">
    <text evidence="10">The sequence shown here is derived from an EMBL/GenBank/DDBJ whole genome shotgun (WGS) entry which is preliminary data.</text>
</comment>
<dbReference type="GO" id="GO:0008270">
    <property type="term" value="F:zinc ion binding"/>
    <property type="evidence" value="ECO:0007669"/>
    <property type="project" value="UniProtKB-KW"/>
</dbReference>
<evidence type="ECO:0000256" key="3">
    <source>
        <dbReference type="ARBA" id="ARBA00022737"/>
    </source>
</evidence>
<evidence type="ECO:0000256" key="4">
    <source>
        <dbReference type="ARBA" id="ARBA00022771"/>
    </source>
</evidence>
<keyword evidence="5" id="KW-0862">Zinc</keyword>
<dbReference type="PROSITE" id="PS00028">
    <property type="entry name" value="ZINC_FINGER_C2H2_1"/>
    <property type="match status" value="2"/>
</dbReference>
<dbReference type="GO" id="GO:0003700">
    <property type="term" value="F:DNA-binding transcription factor activity"/>
    <property type="evidence" value="ECO:0007669"/>
    <property type="project" value="TreeGrafter"/>
</dbReference>
<dbReference type="InterPro" id="IPR036236">
    <property type="entry name" value="Znf_C2H2_sf"/>
</dbReference>
<dbReference type="GO" id="GO:0005634">
    <property type="term" value="C:nucleus"/>
    <property type="evidence" value="ECO:0007669"/>
    <property type="project" value="UniProtKB-SubCell"/>
</dbReference>
<dbReference type="OrthoDB" id="9439903at2759"/>
<evidence type="ECO:0000313" key="10">
    <source>
        <dbReference type="EMBL" id="GAX11611.1"/>
    </source>
</evidence>
<reference evidence="10 11" key="1">
    <citation type="journal article" date="2015" name="Plant Cell">
        <title>Oil accumulation by the oleaginous diatom Fistulifera solaris as revealed by the genome and transcriptome.</title>
        <authorList>
            <person name="Tanaka T."/>
            <person name="Maeda Y."/>
            <person name="Veluchamy A."/>
            <person name="Tanaka M."/>
            <person name="Abida H."/>
            <person name="Marechal E."/>
            <person name="Bowler C."/>
            <person name="Muto M."/>
            <person name="Sunaga Y."/>
            <person name="Tanaka M."/>
            <person name="Yoshino T."/>
            <person name="Taniguchi T."/>
            <person name="Fukuda Y."/>
            <person name="Nemoto M."/>
            <person name="Matsumoto M."/>
            <person name="Wong P.S."/>
            <person name="Aburatani S."/>
            <person name="Fujibuchi W."/>
        </authorList>
    </citation>
    <scope>NUCLEOTIDE SEQUENCE [LARGE SCALE GENOMIC DNA]</scope>
    <source>
        <strain evidence="10 11">JPCC DA0580</strain>
    </source>
</reference>
<dbReference type="Gene3D" id="3.30.160.60">
    <property type="entry name" value="Classic Zinc Finger"/>
    <property type="match status" value="1"/>
</dbReference>
<name>A0A1Z5JCX2_FISSO</name>
<keyword evidence="2" id="KW-0479">Metal-binding</keyword>
<dbReference type="PANTHER" id="PTHR24390">
    <property type="entry name" value="ZINC FINGER PROTEIN"/>
    <property type="match status" value="1"/>
</dbReference>
<evidence type="ECO:0000259" key="9">
    <source>
        <dbReference type="PROSITE" id="PS50157"/>
    </source>
</evidence>
<evidence type="ECO:0000256" key="6">
    <source>
        <dbReference type="ARBA" id="ARBA00023125"/>
    </source>
</evidence>
<keyword evidence="11" id="KW-1185">Reference proteome</keyword>
<dbReference type="AlphaFoldDB" id="A0A1Z5JCX2"/>
<evidence type="ECO:0000313" key="11">
    <source>
        <dbReference type="Proteomes" id="UP000198406"/>
    </source>
</evidence>
<evidence type="ECO:0000256" key="2">
    <source>
        <dbReference type="ARBA" id="ARBA00022723"/>
    </source>
</evidence>
<evidence type="ECO:0000256" key="5">
    <source>
        <dbReference type="ARBA" id="ARBA00022833"/>
    </source>
</evidence>
<dbReference type="FunFam" id="3.30.160.60:FF:000446">
    <property type="entry name" value="Zinc finger protein"/>
    <property type="match status" value="1"/>
</dbReference>
<keyword evidence="4 8" id="KW-0863">Zinc-finger</keyword>
<dbReference type="Proteomes" id="UP000198406">
    <property type="component" value="Unassembled WGS sequence"/>
</dbReference>
<dbReference type="GO" id="GO:0000978">
    <property type="term" value="F:RNA polymerase II cis-regulatory region sequence-specific DNA binding"/>
    <property type="evidence" value="ECO:0007669"/>
    <property type="project" value="TreeGrafter"/>
</dbReference>
<feature type="domain" description="C2H2-type" evidence="9">
    <location>
        <begin position="179"/>
        <end position="207"/>
    </location>
</feature>
<keyword evidence="7" id="KW-0539">Nucleus</keyword>
<protein>
    <recommendedName>
        <fullName evidence="9">C2H2-type domain-containing protein</fullName>
    </recommendedName>
</protein>
<proteinExistence type="predicted"/>
<sequence>MGRYCADCGYYCDPDDFSNNQWRKGSGVSRCYSCVDGGGCSRRHCAECGYNKTSDEYSDNQWWKGEGVSRCRECVNTTYSCHECGRMFQSRNNLKMHMQVHRPRNVACPICGDRRFKSGANAVQHVENGGCSQCGGGEYAREQIWKFASKKRAMHRYMTEVPMLTYDGECYDEIPDYPYQCPDCYVQYRNLSQLLQHQDQKHGTRLPMLTNR</sequence>
<evidence type="ECO:0000256" key="8">
    <source>
        <dbReference type="PROSITE-ProRule" id="PRU00042"/>
    </source>
</evidence>
<dbReference type="Pfam" id="PF00096">
    <property type="entry name" value="zf-C2H2"/>
    <property type="match status" value="2"/>
</dbReference>
<dbReference type="InterPro" id="IPR013087">
    <property type="entry name" value="Znf_C2H2_type"/>
</dbReference>
<dbReference type="EMBL" id="BDSP01000042">
    <property type="protein sequence ID" value="GAX11611.1"/>
    <property type="molecule type" value="Genomic_DNA"/>
</dbReference>
<dbReference type="SMART" id="SM00355">
    <property type="entry name" value="ZnF_C2H2"/>
    <property type="match status" value="2"/>
</dbReference>
<gene>
    <name evidence="10" type="ORF">FisN_1Lh025</name>
</gene>
<feature type="domain" description="C2H2-type" evidence="9">
    <location>
        <begin position="79"/>
        <end position="106"/>
    </location>
</feature>
<evidence type="ECO:0000256" key="7">
    <source>
        <dbReference type="ARBA" id="ARBA00023242"/>
    </source>
</evidence>
<dbReference type="PANTHER" id="PTHR24390:SF159">
    <property type="entry name" value="GROWTH FACTOR INDEPENDENT 1 TRANSCRIPTIONAL REPRESSOR"/>
    <property type="match status" value="1"/>
</dbReference>
<dbReference type="GO" id="GO:0006357">
    <property type="term" value="P:regulation of transcription by RNA polymerase II"/>
    <property type="evidence" value="ECO:0007669"/>
    <property type="project" value="TreeGrafter"/>
</dbReference>
<evidence type="ECO:0000256" key="1">
    <source>
        <dbReference type="ARBA" id="ARBA00004123"/>
    </source>
</evidence>
<organism evidence="10 11">
    <name type="scientific">Fistulifera solaris</name>
    <name type="common">Oleaginous diatom</name>
    <dbReference type="NCBI Taxonomy" id="1519565"/>
    <lineage>
        <taxon>Eukaryota</taxon>
        <taxon>Sar</taxon>
        <taxon>Stramenopiles</taxon>
        <taxon>Ochrophyta</taxon>
        <taxon>Bacillariophyta</taxon>
        <taxon>Bacillariophyceae</taxon>
        <taxon>Bacillariophycidae</taxon>
        <taxon>Naviculales</taxon>
        <taxon>Naviculaceae</taxon>
        <taxon>Fistulifera</taxon>
    </lineage>
</organism>
<keyword evidence="3" id="KW-0677">Repeat</keyword>
<accession>A0A1Z5JCX2</accession>
<dbReference type="PROSITE" id="PS50157">
    <property type="entry name" value="ZINC_FINGER_C2H2_2"/>
    <property type="match status" value="2"/>
</dbReference>